<protein>
    <recommendedName>
        <fullName evidence="1">Reverse transcriptase domain-containing protein</fullName>
    </recommendedName>
</protein>
<dbReference type="AlphaFoldDB" id="A0ABD2W0Q8"/>
<dbReference type="Pfam" id="PF00078">
    <property type="entry name" value="RVT_1"/>
    <property type="match status" value="1"/>
</dbReference>
<evidence type="ECO:0000313" key="2">
    <source>
        <dbReference type="EMBL" id="KAL3386385.1"/>
    </source>
</evidence>
<dbReference type="PANTHER" id="PTHR33332">
    <property type="entry name" value="REVERSE TRANSCRIPTASE DOMAIN-CONTAINING PROTEIN"/>
    <property type="match status" value="1"/>
</dbReference>
<accession>A0ABD2W0Q8</accession>
<dbReference type="Proteomes" id="UP001627154">
    <property type="component" value="Unassembled WGS sequence"/>
</dbReference>
<dbReference type="InterPro" id="IPR043502">
    <property type="entry name" value="DNA/RNA_pol_sf"/>
</dbReference>
<name>A0ABD2W0Q8_9HYME</name>
<dbReference type="SUPFAM" id="SSF56672">
    <property type="entry name" value="DNA/RNA polymerases"/>
    <property type="match status" value="1"/>
</dbReference>
<sequence>MCQYYASVTLTSPVLDVGAVAVALASPPDQPGYKNFSFRHVTSRGVETAMMRCKSSRCGSDNVSARVLRLASPALYGHLAELFNLSFDTSVFPSEWKHASIVALSKVPSPATPSDTRPISLLPEMSKILKCLAHAQLTDFLEQRNLLDARQHGFRAGHSTQTALLELTGAVRNAIEKKKVTLLVSFDLSKAFDTIDHGLLTAKLRQIGCSDLALRWFASYLCDRRMSVQRADGTLTQSCATTSGVPQGSVLGPLLFTIFVNDLRTVLHHCDHIVYADDTQIYAHDYPDRILELIAEVNSDAELVAAWASRCGLRLNLSKTTVQLLGSLAFLTKFKASWLPKIAVQGTHIEYSPIVKTLSIKLTPTLN</sequence>
<dbReference type="CDD" id="cd01650">
    <property type="entry name" value="RT_nLTR_like"/>
    <property type="match status" value="1"/>
</dbReference>
<evidence type="ECO:0000259" key="1">
    <source>
        <dbReference type="PROSITE" id="PS50878"/>
    </source>
</evidence>
<evidence type="ECO:0000313" key="3">
    <source>
        <dbReference type="Proteomes" id="UP001627154"/>
    </source>
</evidence>
<proteinExistence type="predicted"/>
<feature type="domain" description="Reverse transcriptase" evidence="1">
    <location>
        <begin position="85"/>
        <end position="343"/>
    </location>
</feature>
<dbReference type="InterPro" id="IPR000477">
    <property type="entry name" value="RT_dom"/>
</dbReference>
<organism evidence="2 3">
    <name type="scientific">Trichogramma kaykai</name>
    <dbReference type="NCBI Taxonomy" id="54128"/>
    <lineage>
        <taxon>Eukaryota</taxon>
        <taxon>Metazoa</taxon>
        <taxon>Ecdysozoa</taxon>
        <taxon>Arthropoda</taxon>
        <taxon>Hexapoda</taxon>
        <taxon>Insecta</taxon>
        <taxon>Pterygota</taxon>
        <taxon>Neoptera</taxon>
        <taxon>Endopterygota</taxon>
        <taxon>Hymenoptera</taxon>
        <taxon>Apocrita</taxon>
        <taxon>Proctotrupomorpha</taxon>
        <taxon>Chalcidoidea</taxon>
        <taxon>Trichogrammatidae</taxon>
        <taxon>Trichogramma</taxon>
    </lineage>
</organism>
<keyword evidence="3" id="KW-1185">Reference proteome</keyword>
<reference evidence="2 3" key="1">
    <citation type="journal article" date="2024" name="bioRxiv">
        <title>A reference genome for Trichogramma kaykai: A tiny desert-dwelling parasitoid wasp with competing sex-ratio distorters.</title>
        <authorList>
            <person name="Culotta J."/>
            <person name="Lindsey A.R."/>
        </authorList>
    </citation>
    <scope>NUCLEOTIDE SEQUENCE [LARGE SCALE GENOMIC DNA]</scope>
    <source>
        <strain evidence="2 3">KSX58</strain>
    </source>
</reference>
<dbReference type="PROSITE" id="PS50878">
    <property type="entry name" value="RT_POL"/>
    <property type="match status" value="1"/>
</dbReference>
<comment type="caution">
    <text evidence="2">The sequence shown here is derived from an EMBL/GenBank/DDBJ whole genome shotgun (WGS) entry which is preliminary data.</text>
</comment>
<dbReference type="GO" id="GO:0071897">
    <property type="term" value="P:DNA biosynthetic process"/>
    <property type="evidence" value="ECO:0007669"/>
    <property type="project" value="UniProtKB-ARBA"/>
</dbReference>
<gene>
    <name evidence="2" type="ORF">TKK_018242</name>
</gene>
<dbReference type="EMBL" id="JBJJXI010000147">
    <property type="protein sequence ID" value="KAL3386385.1"/>
    <property type="molecule type" value="Genomic_DNA"/>
</dbReference>